<evidence type="ECO:0000313" key="5">
    <source>
        <dbReference type="Proteomes" id="UP001626550"/>
    </source>
</evidence>
<keyword evidence="3" id="KW-0072">Autophagy</keyword>
<dbReference type="AlphaFoldDB" id="A0ABD2QJD9"/>
<sequence>MLDFRGGSVCYDSNIGTKDVDCKTLDLTYVCTASDHMNEKVDTVVAQFADILRNENVLNTPKNQPVKGSILLEFNASRKSGWPLVGDACAWERWIVTVQLLPHGCPLQEKDKVDISDKVRAELMEVLQLINSNMDHVPSLGCTQIQSENVIDFSFSGICPYKFSLQFVTGNGQNKSAVGLAMRRLLKEGRF</sequence>
<evidence type="ECO:0000256" key="3">
    <source>
        <dbReference type="ARBA" id="ARBA00023006"/>
    </source>
</evidence>
<evidence type="ECO:0000256" key="1">
    <source>
        <dbReference type="ARBA" id="ARBA00007130"/>
    </source>
</evidence>
<dbReference type="EMBL" id="JBJKFK010000112">
    <property type="protein sequence ID" value="KAL3319665.1"/>
    <property type="molecule type" value="Genomic_DNA"/>
</dbReference>
<evidence type="ECO:0000313" key="4">
    <source>
        <dbReference type="EMBL" id="KAL3319665.1"/>
    </source>
</evidence>
<gene>
    <name evidence="4" type="ORF">Ciccas_001652</name>
</gene>
<dbReference type="PANTHER" id="PTHR13292:SF0">
    <property type="entry name" value="AUTOPHAGY-RELATED PROTEIN 101"/>
    <property type="match status" value="1"/>
</dbReference>
<evidence type="ECO:0000256" key="2">
    <source>
        <dbReference type="ARBA" id="ARBA00018874"/>
    </source>
</evidence>
<dbReference type="InterPro" id="IPR012445">
    <property type="entry name" value="ATG101"/>
</dbReference>
<dbReference type="GO" id="GO:0006914">
    <property type="term" value="P:autophagy"/>
    <property type="evidence" value="ECO:0007669"/>
    <property type="project" value="UniProtKB-KW"/>
</dbReference>
<proteinExistence type="inferred from homology"/>
<protein>
    <recommendedName>
        <fullName evidence="2">Autophagy-related protein 101</fullName>
    </recommendedName>
</protein>
<dbReference type="Proteomes" id="UP001626550">
    <property type="component" value="Unassembled WGS sequence"/>
</dbReference>
<name>A0ABD2QJD9_9PLAT</name>
<keyword evidence="5" id="KW-1185">Reference proteome</keyword>
<reference evidence="4 5" key="1">
    <citation type="submission" date="2024-11" db="EMBL/GenBank/DDBJ databases">
        <title>Adaptive evolution of stress response genes in parasites aligns with host niche diversity.</title>
        <authorList>
            <person name="Hahn C."/>
            <person name="Resl P."/>
        </authorList>
    </citation>
    <scope>NUCLEOTIDE SEQUENCE [LARGE SCALE GENOMIC DNA]</scope>
    <source>
        <strain evidence="4">EGGRZ-B1_66</strain>
        <tissue evidence="4">Body</tissue>
    </source>
</reference>
<organism evidence="4 5">
    <name type="scientific">Cichlidogyrus casuarinus</name>
    <dbReference type="NCBI Taxonomy" id="1844966"/>
    <lineage>
        <taxon>Eukaryota</taxon>
        <taxon>Metazoa</taxon>
        <taxon>Spiralia</taxon>
        <taxon>Lophotrochozoa</taxon>
        <taxon>Platyhelminthes</taxon>
        <taxon>Monogenea</taxon>
        <taxon>Monopisthocotylea</taxon>
        <taxon>Dactylogyridea</taxon>
        <taxon>Ancyrocephalidae</taxon>
        <taxon>Cichlidogyrus</taxon>
    </lineage>
</organism>
<accession>A0ABD2QJD9</accession>
<comment type="caution">
    <text evidence="4">The sequence shown here is derived from an EMBL/GenBank/DDBJ whole genome shotgun (WGS) entry which is preliminary data.</text>
</comment>
<dbReference type="PANTHER" id="PTHR13292">
    <property type="entry name" value="AUTOPHAGY-RELATED PROTEIN 101"/>
    <property type="match status" value="1"/>
</dbReference>
<dbReference type="Pfam" id="PF07855">
    <property type="entry name" value="ATG101"/>
    <property type="match status" value="1"/>
</dbReference>
<comment type="similarity">
    <text evidence="1">Belongs to the ATG101 family.</text>
</comment>